<evidence type="ECO:0000313" key="1">
    <source>
        <dbReference type="EMBL" id="SHH53009.1"/>
    </source>
</evidence>
<protein>
    <submittedName>
        <fullName evidence="1">Uncharacterized protein</fullName>
    </submittedName>
</protein>
<name>A0A1M5TQN7_9BACT</name>
<dbReference type="RefSeq" id="WP_073373583.1">
    <property type="nucleotide sequence ID" value="NZ_FQXS01000003.1"/>
</dbReference>
<dbReference type="EMBL" id="FQXS01000003">
    <property type="protein sequence ID" value="SHH53009.1"/>
    <property type="molecule type" value="Genomic_DNA"/>
</dbReference>
<dbReference type="OrthoDB" id="1122614at2"/>
<evidence type="ECO:0000313" key="2">
    <source>
        <dbReference type="Proteomes" id="UP000184139"/>
    </source>
</evidence>
<gene>
    <name evidence="1" type="ORF">SAMN02745124_00858</name>
</gene>
<accession>A0A1M5TQN7</accession>
<keyword evidence="2" id="KW-1185">Reference proteome</keyword>
<dbReference type="AlphaFoldDB" id="A0A1M5TQN7"/>
<reference evidence="1 2" key="1">
    <citation type="submission" date="2016-11" db="EMBL/GenBank/DDBJ databases">
        <authorList>
            <person name="Jaros S."/>
            <person name="Januszkiewicz K."/>
            <person name="Wedrychowicz H."/>
        </authorList>
    </citation>
    <scope>NUCLEOTIDE SEQUENCE [LARGE SCALE GENOMIC DNA]</scope>
    <source>
        <strain evidence="1 2">DSM 9705</strain>
    </source>
</reference>
<organism evidence="1 2">
    <name type="scientific">Desulfofustis glycolicus DSM 9705</name>
    <dbReference type="NCBI Taxonomy" id="1121409"/>
    <lineage>
        <taxon>Bacteria</taxon>
        <taxon>Pseudomonadati</taxon>
        <taxon>Thermodesulfobacteriota</taxon>
        <taxon>Desulfobulbia</taxon>
        <taxon>Desulfobulbales</taxon>
        <taxon>Desulfocapsaceae</taxon>
        <taxon>Desulfofustis</taxon>
    </lineage>
</organism>
<proteinExistence type="predicted"/>
<dbReference type="Proteomes" id="UP000184139">
    <property type="component" value="Unassembled WGS sequence"/>
</dbReference>
<sequence length="67" mass="7621">MKKVSASASNLKELIKHAIDDLEVTPEEYKNIMEHAHEDGHIDKEEQTLLSQFQSMISNGTIKRVRG</sequence>